<gene>
    <name evidence="2" type="ORF">AALO_G00045750</name>
</gene>
<comment type="caution">
    <text evidence="2">The sequence shown here is derived from an EMBL/GenBank/DDBJ whole genome shotgun (WGS) entry which is preliminary data.</text>
</comment>
<dbReference type="GO" id="GO:0005886">
    <property type="term" value="C:plasma membrane"/>
    <property type="evidence" value="ECO:0007669"/>
    <property type="project" value="TreeGrafter"/>
</dbReference>
<evidence type="ECO:0000313" key="2">
    <source>
        <dbReference type="EMBL" id="KAG5283754.1"/>
    </source>
</evidence>
<dbReference type="GO" id="GO:0007156">
    <property type="term" value="P:homophilic cell adhesion via plasma membrane adhesion molecules"/>
    <property type="evidence" value="ECO:0007669"/>
    <property type="project" value="TreeGrafter"/>
</dbReference>
<keyword evidence="3" id="KW-1185">Reference proteome</keyword>
<dbReference type="PANTHER" id="PTHR45080">
    <property type="entry name" value="CONTACTIN 5"/>
    <property type="match status" value="1"/>
</dbReference>
<evidence type="ECO:0000259" key="1">
    <source>
        <dbReference type="PROSITE" id="PS50835"/>
    </source>
</evidence>
<sequence>MSYFKDSKQIRNDRRHIMSLKNDIATLHILKVDGSDVGKYQCTVANDVGKSSCDFQISLKEPPSFVQKIENMNAVLGNKITMQCSLKGSLPITVTWMKDDLEVKDSEHVQISFENRTAVLYISSVQLKHNGKYTCQAQNEAGSQKCTATLVVKEPANITEPAKSISVTAGDPATLECRFSGTKPLAARWSKNGKELATGKKYKVQSTDKSSTLKILSTEMSDSGEYIFEISNDVGSGTCDAAITVLDQIIKPSFTRKLKEMESIKGSFAQLECLVSGSLPITVHWYKGNKEVEADEKHKCIFFENAASLEITRLDSRDSGTYTCIAENKAGSDQCSGILRVKEPPSIIEKPESVEVIPGSKVKFSVLIAGTPPLTIKWFKSNKEITTGVDCAIQKDDSFTSLELFFAKTSDSGDYICEISNDVGSDKCQASLFVKEPPKFTRKPEGVTVVRPGQHVVFECQVIGTPEIDIYWFKDGNELNPSNKYKMDFSNSLAKLEIIGSEIKDSGVYYCEARNEAGSESCSMEFKVKEPPAFIKPLTPVEVVKGANTSFECQVTGTAPFEITWLKDSKEIKPSSKHILKKNGLLYLEIQKCDTLDVGEYQCTVANEVGSCSCRAELSMKEPPSFVEKIQNVATVLGKVAELKCVVKGSAPLSVQWQKDEEWILEDPKFEKMFD</sequence>
<feature type="non-terminal residue" evidence="2">
    <location>
        <position position="675"/>
    </location>
</feature>
<feature type="domain" description="Ig-like" evidence="1">
    <location>
        <begin position="624"/>
        <end position="675"/>
    </location>
</feature>
<feature type="domain" description="Ig-like" evidence="1">
    <location>
        <begin position="345"/>
        <end position="433"/>
    </location>
</feature>
<accession>A0AAV6H9I7</accession>
<feature type="domain" description="Ig-like" evidence="1">
    <location>
        <begin position="252"/>
        <end position="340"/>
    </location>
</feature>
<dbReference type="AlphaFoldDB" id="A0AAV6H9I7"/>
<dbReference type="PROSITE" id="PS50835">
    <property type="entry name" value="IG_LIKE"/>
    <property type="match status" value="8"/>
</dbReference>
<dbReference type="SUPFAM" id="SSF48726">
    <property type="entry name" value="Immunoglobulin"/>
    <property type="match status" value="8"/>
</dbReference>
<dbReference type="SMART" id="SM00408">
    <property type="entry name" value="IGc2"/>
    <property type="match status" value="6"/>
</dbReference>
<feature type="domain" description="Ig-like" evidence="1">
    <location>
        <begin position="1"/>
        <end position="58"/>
    </location>
</feature>
<dbReference type="InterPro" id="IPR050958">
    <property type="entry name" value="Cell_Adh-Cytoskel_Orgn"/>
</dbReference>
<dbReference type="Gene3D" id="2.60.40.10">
    <property type="entry name" value="Immunoglobulins"/>
    <property type="match status" value="8"/>
</dbReference>
<dbReference type="Proteomes" id="UP000823561">
    <property type="component" value="Chromosome 3"/>
</dbReference>
<dbReference type="InterPro" id="IPR036179">
    <property type="entry name" value="Ig-like_dom_sf"/>
</dbReference>
<dbReference type="InterPro" id="IPR013783">
    <property type="entry name" value="Ig-like_fold"/>
</dbReference>
<dbReference type="InterPro" id="IPR013098">
    <property type="entry name" value="Ig_I-set"/>
</dbReference>
<dbReference type="Pfam" id="PF07679">
    <property type="entry name" value="I-set"/>
    <property type="match status" value="8"/>
</dbReference>
<proteinExistence type="predicted"/>
<dbReference type="InterPro" id="IPR003598">
    <property type="entry name" value="Ig_sub2"/>
</dbReference>
<dbReference type="FunFam" id="2.60.40.10:FF:000022">
    <property type="entry name" value="Cardiac titin"/>
    <property type="match status" value="6"/>
</dbReference>
<dbReference type="InterPro" id="IPR003599">
    <property type="entry name" value="Ig_sub"/>
</dbReference>
<protein>
    <recommendedName>
        <fullName evidence="1">Ig-like domain-containing protein</fullName>
    </recommendedName>
</protein>
<dbReference type="EMBL" id="JADWDJ010000003">
    <property type="protein sequence ID" value="KAG5283754.1"/>
    <property type="molecule type" value="Genomic_DNA"/>
</dbReference>
<dbReference type="InterPro" id="IPR007110">
    <property type="entry name" value="Ig-like_dom"/>
</dbReference>
<feature type="domain" description="Ig-like" evidence="1">
    <location>
        <begin position="438"/>
        <end position="527"/>
    </location>
</feature>
<name>A0AAV6H9I7_9TELE</name>
<dbReference type="SMART" id="SM00409">
    <property type="entry name" value="IG"/>
    <property type="match status" value="6"/>
</dbReference>
<evidence type="ECO:0000313" key="3">
    <source>
        <dbReference type="Proteomes" id="UP000823561"/>
    </source>
</evidence>
<feature type="domain" description="Ig-like" evidence="1">
    <location>
        <begin position="531"/>
        <end position="619"/>
    </location>
</feature>
<feature type="domain" description="Ig-like" evidence="1">
    <location>
        <begin position="63"/>
        <end position="151"/>
    </location>
</feature>
<dbReference type="PANTHER" id="PTHR45080:SF32">
    <property type="entry name" value="MAM DOMAIN CONTAINING GLYCOSYLPHOSPHATIDYLINOSITOL ANCHOR 1"/>
    <property type="match status" value="1"/>
</dbReference>
<organism evidence="2 3">
    <name type="scientific">Alosa alosa</name>
    <name type="common">allis shad</name>
    <dbReference type="NCBI Taxonomy" id="278164"/>
    <lineage>
        <taxon>Eukaryota</taxon>
        <taxon>Metazoa</taxon>
        <taxon>Chordata</taxon>
        <taxon>Craniata</taxon>
        <taxon>Vertebrata</taxon>
        <taxon>Euteleostomi</taxon>
        <taxon>Actinopterygii</taxon>
        <taxon>Neopterygii</taxon>
        <taxon>Teleostei</taxon>
        <taxon>Clupei</taxon>
        <taxon>Clupeiformes</taxon>
        <taxon>Clupeoidei</taxon>
        <taxon>Clupeidae</taxon>
        <taxon>Alosa</taxon>
    </lineage>
</organism>
<dbReference type="CDD" id="cd00096">
    <property type="entry name" value="Ig"/>
    <property type="match status" value="2"/>
</dbReference>
<feature type="domain" description="Ig-like" evidence="1">
    <location>
        <begin position="155"/>
        <end position="244"/>
    </location>
</feature>
<reference evidence="2" key="1">
    <citation type="submission" date="2020-10" db="EMBL/GenBank/DDBJ databases">
        <title>Chromosome-scale genome assembly of the Allis shad, Alosa alosa.</title>
        <authorList>
            <person name="Margot Z."/>
            <person name="Christophe K."/>
            <person name="Cabau C."/>
            <person name="Louis A."/>
            <person name="Berthelot C."/>
            <person name="Parey E."/>
            <person name="Roest Crollius H."/>
            <person name="Montfort J."/>
            <person name="Robinson-Rechavi M."/>
            <person name="Bucao C."/>
            <person name="Bouchez O."/>
            <person name="Gislard M."/>
            <person name="Lluch J."/>
            <person name="Milhes M."/>
            <person name="Lampietro C."/>
            <person name="Lopez Roques C."/>
            <person name="Donnadieu C."/>
            <person name="Braasch I."/>
            <person name="Desvignes T."/>
            <person name="Postlethwait J."/>
            <person name="Bobe J."/>
            <person name="Guiguen Y."/>
        </authorList>
    </citation>
    <scope>NUCLEOTIDE SEQUENCE</scope>
    <source>
        <strain evidence="2">M-15738</strain>
        <tissue evidence="2">Blood</tissue>
    </source>
</reference>